<dbReference type="Proteomes" id="UP000009096">
    <property type="component" value="Chromosome 8"/>
</dbReference>
<evidence type="ECO:0000313" key="1">
    <source>
        <dbReference type="EMBL" id="EWG47557.1"/>
    </source>
</evidence>
<dbReference type="VEuPathDB" id="FungiDB:FVEG_07629"/>
<accession>W7MSP3</accession>
<name>W7MSP3_GIBM7</name>
<dbReference type="GeneID" id="30065411"/>
<organism evidence="1 2">
    <name type="scientific">Gibberella moniliformis (strain M3125 / FGSC 7600)</name>
    <name type="common">Maize ear and stalk rot fungus</name>
    <name type="synonym">Fusarium verticillioides</name>
    <dbReference type="NCBI Taxonomy" id="334819"/>
    <lineage>
        <taxon>Eukaryota</taxon>
        <taxon>Fungi</taxon>
        <taxon>Dikarya</taxon>
        <taxon>Ascomycota</taxon>
        <taxon>Pezizomycotina</taxon>
        <taxon>Sordariomycetes</taxon>
        <taxon>Hypocreomycetidae</taxon>
        <taxon>Hypocreales</taxon>
        <taxon>Nectriaceae</taxon>
        <taxon>Fusarium</taxon>
        <taxon>Fusarium fujikuroi species complex</taxon>
    </lineage>
</organism>
<sequence length="237" mass="27064">MLHALLCCFSSNSSSSLNNNNIACLFLRFIFIAADTMRPGLYSCEPCLRRAMDWFPSEANLKKIPKICIDEDGFNREEFRCEFCDGYQGDDMDESYTGCDGGTPRMGSLLERFIKHIKGNRRVTKEAYESNPKTIRLRKKARRAIASHSNRSDAYTMKDHRAEHERAVATNTLSTLIDISNSLRVIAQCTLHTSCLDRGLNRGNTELIDMSPRCGPEEMPEECLWKFPLDENEDEEN</sequence>
<protein>
    <submittedName>
        <fullName evidence="1">Uncharacterized protein</fullName>
    </submittedName>
</protein>
<reference evidence="1 2" key="1">
    <citation type="journal article" date="2010" name="Nature">
        <title>Comparative genomics reveals mobile pathogenicity chromosomes in Fusarium.</title>
        <authorList>
            <person name="Ma L.J."/>
            <person name="van der Does H.C."/>
            <person name="Borkovich K.A."/>
            <person name="Coleman J.J."/>
            <person name="Daboussi M.J."/>
            <person name="Di Pietro A."/>
            <person name="Dufresne M."/>
            <person name="Freitag M."/>
            <person name="Grabherr M."/>
            <person name="Henrissat B."/>
            <person name="Houterman P.M."/>
            <person name="Kang S."/>
            <person name="Shim W.B."/>
            <person name="Woloshuk C."/>
            <person name="Xie X."/>
            <person name="Xu J.R."/>
            <person name="Antoniw J."/>
            <person name="Baker S.E."/>
            <person name="Bluhm B.H."/>
            <person name="Breakspear A."/>
            <person name="Brown D.W."/>
            <person name="Butchko R.A."/>
            <person name="Chapman S."/>
            <person name="Coulson R."/>
            <person name="Coutinho P.M."/>
            <person name="Danchin E.G."/>
            <person name="Diener A."/>
            <person name="Gale L.R."/>
            <person name="Gardiner D.M."/>
            <person name="Goff S."/>
            <person name="Hammond-Kosack K.E."/>
            <person name="Hilburn K."/>
            <person name="Hua-Van A."/>
            <person name="Jonkers W."/>
            <person name="Kazan K."/>
            <person name="Kodira C.D."/>
            <person name="Koehrsen M."/>
            <person name="Kumar L."/>
            <person name="Lee Y.H."/>
            <person name="Li L."/>
            <person name="Manners J.M."/>
            <person name="Miranda-Saavedra D."/>
            <person name="Mukherjee M."/>
            <person name="Park G."/>
            <person name="Park J."/>
            <person name="Park S.Y."/>
            <person name="Proctor R.H."/>
            <person name="Regev A."/>
            <person name="Ruiz-Roldan M.C."/>
            <person name="Sain D."/>
            <person name="Sakthikumar S."/>
            <person name="Sykes S."/>
            <person name="Schwartz D.C."/>
            <person name="Turgeon B.G."/>
            <person name="Wapinski I."/>
            <person name="Yoder O."/>
            <person name="Young S."/>
            <person name="Zeng Q."/>
            <person name="Zhou S."/>
            <person name="Galagan J."/>
            <person name="Cuomo C.A."/>
            <person name="Kistler H.C."/>
            <person name="Rep M."/>
        </authorList>
    </citation>
    <scope>NUCLEOTIDE SEQUENCE [LARGE SCALE GENOMIC DNA]</scope>
    <source>
        <strain evidence="2">M3125 / FGSC 7600</strain>
    </source>
</reference>
<proteinExistence type="predicted"/>
<dbReference type="OrthoDB" id="5105866at2759"/>
<dbReference type="EMBL" id="CM000585">
    <property type="protein sequence ID" value="EWG47557.1"/>
    <property type="molecule type" value="Genomic_DNA"/>
</dbReference>
<dbReference type="AlphaFoldDB" id="W7MSP3"/>
<gene>
    <name evidence="1" type="ORF">FVEG_07629</name>
</gene>
<keyword evidence="2" id="KW-1185">Reference proteome</keyword>
<dbReference type="EMBL" id="DS022250">
    <property type="protein sequence ID" value="EWG47557.1"/>
    <property type="molecule type" value="Genomic_DNA"/>
</dbReference>
<dbReference type="KEGG" id="fvr:FVEG_07629"/>
<evidence type="ECO:0000313" key="2">
    <source>
        <dbReference type="Proteomes" id="UP000009096"/>
    </source>
</evidence>
<dbReference type="RefSeq" id="XP_018753748.1">
    <property type="nucleotide sequence ID" value="XM_018896304.1"/>
</dbReference>